<dbReference type="PROSITE" id="PS50294">
    <property type="entry name" value="WD_REPEATS_REGION"/>
    <property type="match status" value="1"/>
</dbReference>
<comment type="caution">
    <text evidence="4">The sequence shown here is derived from an EMBL/GenBank/DDBJ whole genome shotgun (WGS) entry which is preliminary data.</text>
</comment>
<feature type="repeat" description="WD" evidence="3">
    <location>
        <begin position="1"/>
        <end position="35"/>
    </location>
</feature>
<dbReference type="PANTHER" id="PTHR19879">
    <property type="entry name" value="TRANSCRIPTION INITIATION FACTOR TFIID"/>
    <property type="match status" value="1"/>
</dbReference>
<proteinExistence type="predicted"/>
<dbReference type="PROSITE" id="PS00678">
    <property type="entry name" value="WD_REPEATS_1"/>
    <property type="match status" value="1"/>
</dbReference>
<dbReference type="EMBL" id="JMCC02000045">
    <property type="protein sequence ID" value="KIG15930.1"/>
    <property type="molecule type" value="Genomic_DNA"/>
</dbReference>
<evidence type="ECO:0000256" key="3">
    <source>
        <dbReference type="PROSITE-ProRule" id="PRU00221"/>
    </source>
</evidence>
<evidence type="ECO:0000313" key="4">
    <source>
        <dbReference type="EMBL" id="KIG15930.1"/>
    </source>
</evidence>
<sequence length="95" mass="9957">MAAVAFSPDGNLIATASKDQTARLWDVASGKLISTLEGHSGFVLAVAFSPDGNHIAAGQGQTVTLWPMPELAVELACERARKFGSYPRVAKICGL</sequence>
<evidence type="ECO:0000256" key="1">
    <source>
        <dbReference type="ARBA" id="ARBA00022574"/>
    </source>
</evidence>
<dbReference type="InterPro" id="IPR001680">
    <property type="entry name" value="WD40_rpt"/>
</dbReference>
<reference evidence="4 5" key="1">
    <citation type="submission" date="2014-12" db="EMBL/GenBank/DDBJ databases">
        <title>Genome assembly of Enhygromyxa salina DSM 15201.</title>
        <authorList>
            <person name="Sharma G."/>
            <person name="Subramanian S."/>
        </authorList>
    </citation>
    <scope>NUCLEOTIDE SEQUENCE [LARGE SCALE GENOMIC DNA]</scope>
    <source>
        <strain evidence="4 5">DSM 15201</strain>
    </source>
</reference>
<keyword evidence="1 3" id="KW-0853">WD repeat</keyword>
<dbReference type="SUPFAM" id="SSF50978">
    <property type="entry name" value="WD40 repeat-like"/>
    <property type="match status" value="1"/>
</dbReference>
<dbReference type="PANTHER" id="PTHR19879:SF9">
    <property type="entry name" value="TRANSCRIPTION INITIATION FACTOR TFIID SUBUNIT 5"/>
    <property type="match status" value="1"/>
</dbReference>
<evidence type="ECO:0000256" key="2">
    <source>
        <dbReference type="ARBA" id="ARBA00022737"/>
    </source>
</evidence>
<protein>
    <submittedName>
        <fullName evidence="4">High-affnity carbon uptake protein Hat/HatR</fullName>
    </submittedName>
</protein>
<dbReference type="InterPro" id="IPR036322">
    <property type="entry name" value="WD40_repeat_dom_sf"/>
</dbReference>
<dbReference type="SMART" id="SM00320">
    <property type="entry name" value="WD40"/>
    <property type="match status" value="2"/>
</dbReference>
<name>A0A0C2D2D1_9BACT</name>
<dbReference type="AlphaFoldDB" id="A0A0C2D2D1"/>
<dbReference type="InterPro" id="IPR019775">
    <property type="entry name" value="WD40_repeat_CS"/>
</dbReference>
<dbReference type="Gene3D" id="2.130.10.10">
    <property type="entry name" value="YVTN repeat-like/Quinoprotein amine dehydrogenase"/>
    <property type="match status" value="1"/>
</dbReference>
<keyword evidence="2" id="KW-0677">Repeat</keyword>
<dbReference type="InterPro" id="IPR015943">
    <property type="entry name" value="WD40/YVTN_repeat-like_dom_sf"/>
</dbReference>
<dbReference type="Proteomes" id="UP000031599">
    <property type="component" value="Unassembled WGS sequence"/>
</dbReference>
<accession>A0A0C2D2D1</accession>
<evidence type="ECO:0000313" key="5">
    <source>
        <dbReference type="Proteomes" id="UP000031599"/>
    </source>
</evidence>
<dbReference type="Pfam" id="PF00400">
    <property type="entry name" value="WD40"/>
    <property type="match status" value="2"/>
</dbReference>
<dbReference type="PROSITE" id="PS50082">
    <property type="entry name" value="WD_REPEATS_2"/>
    <property type="match status" value="2"/>
</dbReference>
<organism evidence="4 5">
    <name type="scientific">Enhygromyxa salina</name>
    <dbReference type="NCBI Taxonomy" id="215803"/>
    <lineage>
        <taxon>Bacteria</taxon>
        <taxon>Pseudomonadati</taxon>
        <taxon>Myxococcota</taxon>
        <taxon>Polyangia</taxon>
        <taxon>Nannocystales</taxon>
        <taxon>Nannocystaceae</taxon>
        <taxon>Enhygromyxa</taxon>
    </lineage>
</organism>
<gene>
    <name evidence="4" type="ORF">DB30_05121</name>
</gene>
<feature type="repeat" description="WD" evidence="3">
    <location>
        <begin position="36"/>
        <end position="66"/>
    </location>
</feature>